<dbReference type="Proteomes" id="UP000607562">
    <property type="component" value="Unassembled WGS sequence"/>
</dbReference>
<comment type="caution">
    <text evidence="1">The sequence shown here is derived from an EMBL/GenBank/DDBJ whole genome shotgun (WGS) entry which is preliminary data.</text>
</comment>
<dbReference type="RefSeq" id="WP_198708326.1">
    <property type="nucleotide sequence ID" value="NZ_JAEILM010000072.1"/>
</dbReference>
<organism evidence="1 2">
    <name type="scientific">Pseudomonas paralactis</name>
    <dbReference type="NCBI Taxonomy" id="1615673"/>
    <lineage>
        <taxon>Bacteria</taxon>
        <taxon>Pseudomonadati</taxon>
        <taxon>Pseudomonadota</taxon>
        <taxon>Gammaproteobacteria</taxon>
        <taxon>Pseudomonadales</taxon>
        <taxon>Pseudomonadaceae</taxon>
        <taxon>Pseudomonas</taxon>
    </lineage>
</organism>
<name>A0ABS0V4D0_9PSED</name>
<reference evidence="1 2" key="1">
    <citation type="submission" date="2020-12" db="EMBL/GenBank/DDBJ databases">
        <title>Comparative genomic insights into the epidemiology and virulence of plant pathogenic Pseudomonads from Turkey.</title>
        <authorList>
            <person name="Dillon M."/>
            <person name="Ruiz-Bedoya T."/>
            <person name="Bendalovic-Torma C."/>
            <person name="Guttman K.M."/>
            <person name="Kwak H."/>
            <person name="Middleton M.A."/>
            <person name="Wang P.W."/>
            <person name="Horuz S."/>
            <person name="Aysan Y."/>
            <person name="Guttman D.S."/>
        </authorList>
    </citation>
    <scope>NUCLEOTIDE SEQUENCE [LARGE SCALE GENOMIC DNA]</scope>
    <source>
        <strain evidence="1 2">Marul_2_1</strain>
    </source>
</reference>
<dbReference type="EMBL" id="JAEILM010000072">
    <property type="protein sequence ID" value="MBI6635149.1"/>
    <property type="molecule type" value="Genomic_DNA"/>
</dbReference>
<evidence type="ECO:0000313" key="1">
    <source>
        <dbReference type="EMBL" id="MBI6635149.1"/>
    </source>
</evidence>
<gene>
    <name evidence="1" type="ORF">YA0871_21035</name>
</gene>
<proteinExistence type="predicted"/>
<evidence type="ECO:0000313" key="2">
    <source>
        <dbReference type="Proteomes" id="UP000607562"/>
    </source>
</evidence>
<keyword evidence="2" id="KW-1185">Reference proteome</keyword>
<protein>
    <submittedName>
        <fullName evidence="1">Uncharacterized protein</fullName>
    </submittedName>
</protein>
<accession>A0ABS0V4D0</accession>
<sequence length="117" mass="12752">MKGVKDRFAEACSATDFEAHPGTIGGYKVWGVSDIVKGGRKIFDGPYFTEDEARIAADLWKATPDRKCARADASIHCAAWNPNPNRELDIRRDAVAARTILAELIGVEPPKPNASRA</sequence>